<dbReference type="InterPro" id="IPR035201">
    <property type="entry name" value="Cdc24_OB1"/>
</dbReference>
<dbReference type="EMBL" id="JNBS01001683">
    <property type="protein sequence ID" value="OQS00873.1"/>
    <property type="molecule type" value="Genomic_DNA"/>
</dbReference>
<protein>
    <submittedName>
        <fullName evidence="3">Uncharacterized protein</fullName>
    </submittedName>
</protein>
<dbReference type="PANTHER" id="PTHR36033">
    <property type="entry name" value="NUCLEIC ACID-BINDING PROTEINS SUPERFAMILY"/>
    <property type="match status" value="1"/>
</dbReference>
<dbReference type="OrthoDB" id="10265890at2759"/>
<feature type="domain" description="Cell division control protein 24 OB" evidence="1">
    <location>
        <begin position="85"/>
        <end position="208"/>
    </location>
</feature>
<feature type="domain" description="Cell division control protein 24 OB" evidence="2">
    <location>
        <begin position="9"/>
        <end position="49"/>
    </location>
</feature>
<dbReference type="InterPro" id="IPR035200">
    <property type="entry name" value="Cdc24_OB2"/>
</dbReference>
<gene>
    <name evidence="3" type="ORF">THRCLA_05830</name>
</gene>
<evidence type="ECO:0000259" key="2">
    <source>
        <dbReference type="Pfam" id="PF17246"/>
    </source>
</evidence>
<reference evidence="3 4" key="1">
    <citation type="journal article" date="2014" name="Genome Biol. Evol.">
        <title>The secreted proteins of Achlya hypogyna and Thraustotheca clavata identify the ancestral oomycete secretome and reveal gene acquisitions by horizontal gene transfer.</title>
        <authorList>
            <person name="Misner I."/>
            <person name="Blouin N."/>
            <person name="Leonard G."/>
            <person name="Richards T.A."/>
            <person name="Lane C.E."/>
        </authorList>
    </citation>
    <scope>NUCLEOTIDE SEQUENCE [LARGE SCALE GENOMIC DNA]</scope>
    <source>
        <strain evidence="3 4">ATCC 34112</strain>
    </source>
</reference>
<proteinExistence type="predicted"/>
<name>A0A1V9ZSA1_9STRA</name>
<comment type="caution">
    <text evidence="3">The sequence shown here is derived from an EMBL/GenBank/DDBJ whole genome shotgun (WGS) entry which is preliminary data.</text>
</comment>
<dbReference type="Pfam" id="PF17245">
    <property type="entry name" value="CDC24_OB2"/>
    <property type="match status" value="1"/>
</dbReference>
<evidence type="ECO:0000313" key="3">
    <source>
        <dbReference type="EMBL" id="OQS00873.1"/>
    </source>
</evidence>
<dbReference type="AlphaFoldDB" id="A0A1V9ZSA1"/>
<dbReference type="PANTHER" id="PTHR36033:SF1">
    <property type="entry name" value="NUCLEIC ACID-BINDING PROTEINS SUPERFAMILY"/>
    <property type="match status" value="1"/>
</dbReference>
<accession>A0A1V9ZSA1</accession>
<sequence length="632" mass="71726">MVCGAGRELSMSWVVENLVNLFTEYPDGITYAIAITEMMVRYKLDRTGDVKNESITTELVQYEATRHTLILALTETEEDCFDGNRKLAHMFLHQRFERFAGNGNVDLHPFNAKRRLLLTNLQRFEKRNHTALWYLPTDFMVFEATLSDPWDKGFYDQALCLSTLTQWQQIPTELIHLQCLRMKIVEVLSTRPCVSSAALRRQSIVVSPVKGDGASFLFVLWDQQIMLSQLLQPGDLLIVDSPFLHECDSGVDEHAAIFSEVPSYVRVYPKVFLEYGSSTVIFRVPAVIQKGVILTQRNETLDIPKEEHTKFSNLTYYPYLLSFSKLPPKSVNGSVLGMLIGFEIIPTSSRFENFCATYYGVRDINRFTCVVATIRDLQGEQAIVQVDCVGSIAREILQCQIGHVIFMQGVVFIESQNEIVGLCTKWRDLLQSETQLKDGVLANWSRLTGFLSSPDFYQRKLLAAPLSHSTIASFTIVQASFATNNGVLDNTCENDDVIVMIHDVCNKPCQIDNNNVYSCSSCNKKWTCGDISWTFKTILLEVEDGSTAKWIVADPHCATLLFGVDPLTFDQFTYERKRQFLTDLHGKQTLGMLSLCPVKTFEKIQVTQRLDIYRTLESSLSSVLHKQIQGFL</sequence>
<dbReference type="Proteomes" id="UP000243217">
    <property type="component" value="Unassembled WGS sequence"/>
</dbReference>
<evidence type="ECO:0000313" key="4">
    <source>
        <dbReference type="Proteomes" id="UP000243217"/>
    </source>
</evidence>
<organism evidence="3 4">
    <name type="scientific">Thraustotheca clavata</name>
    <dbReference type="NCBI Taxonomy" id="74557"/>
    <lineage>
        <taxon>Eukaryota</taxon>
        <taxon>Sar</taxon>
        <taxon>Stramenopiles</taxon>
        <taxon>Oomycota</taxon>
        <taxon>Saprolegniomycetes</taxon>
        <taxon>Saprolegniales</taxon>
        <taxon>Achlyaceae</taxon>
        <taxon>Thraustotheca</taxon>
    </lineage>
</organism>
<keyword evidence="4" id="KW-1185">Reference proteome</keyword>
<dbReference type="Pfam" id="PF17246">
    <property type="entry name" value="CDC24_OB1"/>
    <property type="match status" value="1"/>
</dbReference>
<evidence type="ECO:0000259" key="1">
    <source>
        <dbReference type="Pfam" id="PF17245"/>
    </source>
</evidence>